<reference evidence="7 8" key="1">
    <citation type="journal article" date="2014" name="Agronomy (Basel)">
        <title>A Draft Genome Sequence for Ensete ventricosum, the Drought-Tolerant Tree Against Hunger.</title>
        <authorList>
            <person name="Harrison J."/>
            <person name="Moore K.A."/>
            <person name="Paszkiewicz K."/>
            <person name="Jones T."/>
            <person name="Grant M."/>
            <person name="Ambacheew D."/>
            <person name="Muzemil S."/>
            <person name="Studholme D.J."/>
        </authorList>
    </citation>
    <scope>NUCLEOTIDE SEQUENCE [LARGE SCALE GENOMIC DNA]</scope>
</reference>
<dbReference type="FunFam" id="2.30.33.40:FF:000001">
    <property type="entry name" value="10 kDa chaperonin"/>
    <property type="match status" value="1"/>
</dbReference>
<proteinExistence type="inferred from homology"/>
<dbReference type="GO" id="GO:0009507">
    <property type="term" value="C:chloroplast"/>
    <property type="evidence" value="ECO:0007669"/>
    <property type="project" value="TreeGrafter"/>
</dbReference>
<dbReference type="Proteomes" id="UP000287651">
    <property type="component" value="Unassembled WGS sequence"/>
</dbReference>
<comment type="caution">
    <text evidence="7">The sequence shown here is derived from an EMBL/GenBank/DDBJ whole genome shotgun (WGS) entry which is preliminary data.</text>
</comment>
<name>A0A426YA11_ENSVE</name>
<dbReference type="PROSITE" id="PS00681">
    <property type="entry name" value="CHAPERONINS_CPN10"/>
    <property type="match status" value="1"/>
</dbReference>
<dbReference type="EMBL" id="AMZH03013900">
    <property type="protein sequence ID" value="RRT48528.1"/>
    <property type="molecule type" value="Genomic_DNA"/>
</dbReference>
<evidence type="ECO:0000256" key="2">
    <source>
        <dbReference type="ARBA" id="ARBA00023186"/>
    </source>
</evidence>
<dbReference type="PANTHER" id="PTHR10772:SF63">
    <property type="entry name" value="20 KDA CHAPERONIN, CHLOROPLASTIC"/>
    <property type="match status" value="1"/>
</dbReference>
<dbReference type="GO" id="GO:0044183">
    <property type="term" value="F:protein folding chaperone"/>
    <property type="evidence" value="ECO:0007669"/>
    <property type="project" value="InterPro"/>
</dbReference>
<dbReference type="InterPro" id="IPR011032">
    <property type="entry name" value="GroES-like_sf"/>
</dbReference>
<dbReference type="CDD" id="cd00320">
    <property type="entry name" value="cpn10"/>
    <property type="match status" value="1"/>
</dbReference>
<dbReference type="InterPro" id="IPR018369">
    <property type="entry name" value="Chaprnonin_Cpn10_CS"/>
</dbReference>
<gene>
    <name evidence="7" type="ORF">B296_00037016</name>
</gene>
<dbReference type="AlphaFoldDB" id="A0A426YA11"/>
<dbReference type="Pfam" id="PF00166">
    <property type="entry name" value="Cpn10"/>
    <property type="match status" value="2"/>
</dbReference>
<dbReference type="GO" id="GO:0051082">
    <property type="term" value="F:unfolded protein binding"/>
    <property type="evidence" value="ECO:0007669"/>
    <property type="project" value="TreeGrafter"/>
</dbReference>
<evidence type="ECO:0000313" key="7">
    <source>
        <dbReference type="EMBL" id="RRT48528.1"/>
    </source>
</evidence>
<dbReference type="InterPro" id="IPR037124">
    <property type="entry name" value="Chaperonin_GroES_sf"/>
</dbReference>
<dbReference type="SMART" id="SM00883">
    <property type="entry name" value="Cpn10"/>
    <property type="match status" value="1"/>
</dbReference>
<dbReference type="InterPro" id="IPR020818">
    <property type="entry name" value="Chaperonin_GroES"/>
</dbReference>
<dbReference type="GO" id="GO:0046872">
    <property type="term" value="F:metal ion binding"/>
    <property type="evidence" value="ECO:0007669"/>
    <property type="project" value="TreeGrafter"/>
</dbReference>
<evidence type="ECO:0000256" key="1">
    <source>
        <dbReference type="ARBA" id="ARBA00006975"/>
    </source>
</evidence>
<dbReference type="PANTHER" id="PTHR10772">
    <property type="entry name" value="10 KDA HEAT SHOCK PROTEIN"/>
    <property type="match status" value="1"/>
</dbReference>
<protein>
    <recommendedName>
        <fullName evidence="4">20 kDa chaperonin, chloroplastic</fullName>
    </recommendedName>
    <alternativeName>
        <fullName evidence="3">Chaperonin 10</fullName>
    </alternativeName>
    <alternativeName>
        <fullName evidence="5">Protein Cpn21</fullName>
    </alternativeName>
</protein>
<dbReference type="HAMAP" id="MF_00580">
    <property type="entry name" value="CH10"/>
    <property type="match status" value="1"/>
</dbReference>
<dbReference type="SUPFAM" id="SSF50129">
    <property type="entry name" value="GroES-like"/>
    <property type="match status" value="2"/>
</dbReference>
<evidence type="ECO:0000313" key="8">
    <source>
        <dbReference type="Proteomes" id="UP000287651"/>
    </source>
</evidence>
<comment type="similarity">
    <text evidence="1 6">Belongs to the GroES chaperonin family.</text>
</comment>
<evidence type="ECO:0000256" key="3">
    <source>
        <dbReference type="ARBA" id="ARBA00031971"/>
    </source>
</evidence>
<organism evidence="7 8">
    <name type="scientific">Ensete ventricosum</name>
    <name type="common">Abyssinian banana</name>
    <name type="synonym">Musa ensete</name>
    <dbReference type="NCBI Taxonomy" id="4639"/>
    <lineage>
        <taxon>Eukaryota</taxon>
        <taxon>Viridiplantae</taxon>
        <taxon>Streptophyta</taxon>
        <taxon>Embryophyta</taxon>
        <taxon>Tracheophyta</taxon>
        <taxon>Spermatophyta</taxon>
        <taxon>Magnoliopsida</taxon>
        <taxon>Liliopsida</taxon>
        <taxon>Zingiberales</taxon>
        <taxon>Musaceae</taxon>
        <taxon>Ensete</taxon>
    </lineage>
</organism>
<dbReference type="GO" id="GO:0005739">
    <property type="term" value="C:mitochondrion"/>
    <property type="evidence" value="ECO:0007669"/>
    <property type="project" value="TreeGrafter"/>
</dbReference>
<dbReference type="PRINTS" id="PR00297">
    <property type="entry name" value="CHAPERONIN10"/>
</dbReference>
<dbReference type="GO" id="GO:0051087">
    <property type="term" value="F:protein-folding chaperone binding"/>
    <property type="evidence" value="ECO:0007669"/>
    <property type="project" value="TreeGrafter"/>
</dbReference>
<evidence type="ECO:0000256" key="4">
    <source>
        <dbReference type="ARBA" id="ARBA00073031"/>
    </source>
</evidence>
<dbReference type="GO" id="GO:0005524">
    <property type="term" value="F:ATP binding"/>
    <property type="evidence" value="ECO:0007669"/>
    <property type="project" value="InterPro"/>
</dbReference>
<evidence type="ECO:0000256" key="6">
    <source>
        <dbReference type="RuleBase" id="RU003479"/>
    </source>
</evidence>
<sequence length="245" mass="25901">MAHAKFPVSWSDLSLFQGFHAFFWSNVRAKFDAPTIFVIDGPILGFRGVVGTPMASLQLSGPGISAAKRSLPHFDGFRLSSSTFRLSSSVGACAVAVDRRCFRGLVVKASAVVAPKYTSIKPLGDRVLVKINTSEEVTVGGILLPSTAQSRPQAELLVFCFQVAEAEEKTAGGLLLTEASKEKPSIGTVIAVGPGPLDGEGNRKPLTMSPGSMVLYSKYAGNEFKSADGSLYVVLRASDVMAVLS</sequence>
<keyword evidence="2 6" id="KW-0143">Chaperone</keyword>
<accession>A0A426YA11</accession>
<dbReference type="Gene3D" id="2.30.33.40">
    <property type="entry name" value="GroES chaperonin"/>
    <property type="match status" value="2"/>
</dbReference>
<evidence type="ECO:0000256" key="5">
    <source>
        <dbReference type="ARBA" id="ARBA00079398"/>
    </source>
</evidence>